<gene>
    <name evidence="1" type="ORF">MGYG_08584</name>
</gene>
<evidence type="ECO:0000313" key="2">
    <source>
        <dbReference type="Proteomes" id="UP000002669"/>
    </source>
</evidence>
<accession>E4V6E5</accession>
<proteinExistence type="predicted"/>
<dbReference type="HOGENOM" id="CLU_1015545_0_0_1"/>
<dbReference type="RefSeq" id="XP_003169038.1">
    <property type="nucleotide sequence ID" value="XM_003168990.1"/>
</dbReference>
<dbReference type="AlphaFoldDB" id="E4V6E5"/>
<dbReference type="OrthoDB" id="3535423at2759"/>
<dbReference type="EMBL" id="DS989831">
    <property type="protein sequence ID" value="EFQ96661.1"/>
    <property type="molecule type" value="Genomic_DNA"/>
</dbReference>
<dbReference type="GeneID" id="10024309"/>
<organism evidence="2">
    <name type="scientific">Arthroderma gypseum (strain ATCC MYA-4604 / CBS 118893)</name>
    <name type="common">Microsporum gypseum</name>
    <dbReference type="NCBI Taxonomy" id="535722"/>
    <lineage>
        <taxon>Eukaryota</taxon>
        <taxon>Fungi</taxon>
        <taxon>Dikarya</taxon>
        <taxon>Ascomycota</taxon>
        <taxon>Pezizomycotina</taxon>
        <taxon>Eurotiomycetes</taxon>
        <taxon>Eurotiomycetidae</taxon>
        <taxon>Onygenales</taxon>
        <taxon>Arthrodermataceae</taxon>
        <taxon>Nannizzia</taxon>
    </lineage>
</organism>
<dbReference type="eggNOG" id="ENOG502RQ97">
    <property type="taxonomic scope" value="Eukaryota"/>
</dbReference>
<dbReference type="Proteomes" id="UP000002669">
    <property type="component" value="Unassembled WGS sequence"/>
</dbReference>
<reference evidence="2" key="1">
    <citation type="journal article" date="2012" name="MBio">
        <title>Comparative genome analysis of Trichophyton rubrum and related dermatophytes reveals candidate genes involved in infection.</title>
        <authorList>
            <person name="Martinez D.A."/>
            <person name="Oliver B.G."/>
            <person name="Graeser Y."/>
            <person name="Goldberg J.M."/>
            <person name="Li W."/>
            <person name="Martinez-Rossi N.M."/>
            <person name="Monod M."/>
            <person name="Shelest E."/>
            <person name="Barton R.C."/>
            <person name="Birch E."/>
            <person name="Brakhage A.A."/>
            <person name="Chen Z."/>
            <person name="Gurr S.J."/>
            <person name="Heiman D."/>
            <person name="Heitman J."/>
            <person name="Kosti I."/>
            <person name="Rossi A."/>
            <person name="Saif S."/>
            <person name="Samalova M."/>
            <person name="Saunders C.W."/>
            <person name="Shea T."/>
            <person name="Summerbell R.C."/>
            <person name="Xu J."/>
            <person name="Young S."/>
            <person name="Zeng Q."/>
            <person name="Birren B.W."/>
            <person name="Cuomo C.A."/>
            <person name="White T.C."/>
        </authorList>
    </citation>
    <scope>NUCLEOTIDE SEQUENCE [LARGE SCALE GENOMIC DNA]</scope>
    <source>
        <strain evidence="2">ATCC MYA-4604 / CBS 118893</strain>
    </source>
</reference>
<dbReference type="VEuPathDB" id="FungiDB:MGYG_08584"/>
<sequence>MSSSPTVHSQFTILSGGICFGDLHNIWHGAISDPMERLHFIPPQVSGTVIVHDVNFNIGARNGAWNVYQLVDIDSCSEVVAWFACHVEIDPQAEVDRILHVSGSPYEPDSGSSRNCEKTVDNGILVINRYDWGCYDERALEDVAEWEHIPDGRVLHNPSEGAGLVDSVGAKDQVVQWRTAPSRTRDSLPSPGGTWMHIPDAEYKFGRFGFDATRRTAQSFLFFTGATHFTNTTFTGVHKSLRKLETAEERFERQIREGYNFEGLDTLHLLASCY</sequence>
<dbReference type="InParanoid" id="E4V6E5"/>
<protein>
    <submittedName>
        <fullName evidence="1">Uncharacterized protein</fullName>
    </submittedName>
</protein>
<name>E4V6E5_ARTGP</name>
<evidence type="ECO:0000313" key="1">
    <source>
        <dbReference type="EMBL" id="EFQ96661.1"/>
    </source>
</evidence>
<dbReference type="OMA" id="FACHVEI"/>
<keyword evidence="2" id="KW-1185">Reference proteome</keyword>